<dbReference type="KEGG" id="cgk:CGERO_02380"/>
<comment type="similarity">
    <text evidence="1">Belongs to the type-I restriction system S methylase family.</text>
</comment>
<dbReference type="InterPro" id="IPR052021">
    <property type="entry name" value="Type-I_RS_S_subunit"/>
</dbReference>
<keyword evidence="3" id="KW-0238">DNA-binding</keyword>
<evidence type="ECO:0000259" key="4">
    <source>
        <dbReference type="Pfam" id="PF01420"/>
    </source>
</evidence>
<protein>
    <submittedName>
        <fullName evidence="5">EcoKI restriction-modification system protein HsdS</fullName>
    </submittedName>
</protein>
<keyword evidence="2" id="KW-0680">Restriction system</keyword>
<accession>A0A3G6J320</accession>
<dbReference type="PANTHER" id="PTHR30408">
    <property type="entry name" value="TYPE-1 RESTRICTION ENZYME ECOKI SPECIFICITY PROTEIN"/>
    <property type="match status" value="1"/>
</dbReference>
<dbReference type="InterPro" id="IPR000055">
    <property type="entry name" value="Restrct_endonuc_typeI_TRD"/>
</dbReference>
<name>A0A3G6J320_9CORY</name>
<proteinExistence type="inferred from homology"/>
<evidence type="ECO:0000256" key="1">
    <source>
        <dbReference type="ARBA" id="ARBA00010923"/>
    </source>
</evidence>
<reference evidence="5 6" key="1">
    <citation type="submission" date="2018-11" db="EMBL/GenBank/DDBJ databases">
        <authorList>
            <person name="Kleinhagauer T."/>
            <person name="Glaeser S.P."/>
            <person name="Spergser J."/>
            <person name="Ruckert C."/>
            <person name="Kaempfer P."/>
            <person name="Busse H.-J."/>
        </authorList>
    </citation>
    <scope>NUCLEOTIDE SEQUENCE [LARGE SCALE GENOMIC DNA]</scope>
    <source>
        <strain evidence="5 6">W8</strain>
    </source>
</reference>
<evidence type="ECO:0000313" key="5">
    <source>
        <dbReference type="EMBL" id="AZA10800.1"/>
    </source>
</evidence>
<dbReference type="Proteomes" id="UP000271587">
    <property type="component" value="Chromosome"/>
</dbReference>
<keyword evidence="6" id="KW-1185">Reference proteome</keyword>
<dbReference type="Pfam" id="PF01420">
    <property type="entry name" value="Methylase_S"/>
    <property type="match status" value="1"/>
</dbReference>
<dbReference type="RefSeq" id="WP_123933289.1">
    <property type="nucleotide sequence ID" value="NZ_CP033897.1"/>
</dbReference>
<dbReference type="SUPFAM" id="SSF116734">
    <property type="entry name" value="DNA methylase specificity domain"/>
    <property type="match status" value="2"/>
</dbReference>
<dbReference type="InterPro" id="IPR044946">
    <property type="entry name" value="Restrct_endonuc_typeI_TRD_sf"/>
</dbReference>
<evidence type="ECO:0000256" key="3">
    <source>
        <dbReference type="ARBA" id="ARBA00023125"/>
    </source>
</evidence>
<dbReference type="GO" id="GO:0009307">
    <property type="term" value="P:DNA restriction-modification system"/>
    <property type="evidence" value="ECO:0007669"/>
    <property type="project" value="UniProtKB-KW"/>
</dbReference>
<dbReference type="OrthoDB" id="9798929at2"/>
<dbReference type="PANTHER" id="PTHR30408:SF12">
    <property type="entry name" value="TYPE I RESTRICTION ENZYME MJAVIII SPECIFICITY SUBUNIT"/>
    <property type="match status" value="1"/>
</dbReference>
<feature type="domain" description="Type I restriction modification DNA specificity" evidence="4">
    <location>
        <begin position="13"/>
        <end position="187"/>
    </location>
</feature>
<dbReference type="GO" id="GO:0003677">
    <property type="term" value="F:DNA binding"/>
    <property type="evidence" value="ECO:0007669"/>
    <property type="project" value="UniProtKB-KW"/>
</dbReference>
<dbReference type="AlphaFoldDB" id="A0A3G6J320"/>
<dbReference type="CDD" id="cd17256">
    <property type="entry name" value="RMtype1_S_EcoJA65PI-TRD1-CR1_like"/>
    <property type="match status" value="1"/>
</dbReference>
<evidence type="ECO:0000256" key="2">
    <source>
        <dbReference type="ARBA" id="ARBA00022747"/>
    </source>
</evidence>
<dbReference type="CDD" id="cd17495">
    <property type="entry name" value="RMtype1_S_Cep9333ORF4827P-TRD2-CR2_like"/>
    <property type="match status" value="1"/>
</dbReference>
<dbReference type="REBASE" id="281433">
    <property type="entry name" value="S.CgeW8ORF2375P"/>
</dbReference>
<dbReference type="Gene3D" id="3.90.220.20">
    <property type="entry name" value="DNA methylase specificity domains"/>
    <property type="match status" value="2"/>
</dbReference>
<organism evidence="5 6">
    <name type="scientific">Corynebacterium gerontici</name>
    <dbReference type="NCBI Taxonomy" id="2079234"/>
    <lineage>
        <taxon>Bacteria</taxon>
        <taxon>Bacillati</taxon>
        <taxon>Actinomycetota</taxon>
        <taxon>Actinomycetes</taxon>
        <taxon>Mycobacteriales</taxon>
        <taxon>Corynebacteriaceae</taxon>
        <taxon>Corynebacterium</taxon>
    </lineage>
</organism>
<gene>
    <name evidence="5" type="ORF">CGERO_02380</name>
</gene>
<evidence type="ECO:0000313" key="6">
    <source>
        <dbReference type="Proteomes" id="UP000271587"/>
    </source>
</evidence>
<sequence>MKLKDIGITPPLNWQEKLVAEVTVKVGSGATPRGGKSVYVEKGVPFVRSQNVHDHSFKEDNLAFIDEDASTQLRSVELLEKDILLNITGDSILRCCLLPDKFIGGRVNQHVSIVRPSEAVLPIFLQKWLTSPVMKSMMLAQASGGTRKAITKRQILQLPVALPPIAEQRRIAGLLGALDDKIESVSKISVILQDLGDTVFGSFACREIKLSEVAEITMGASPPGTSYNDDGDGMTFYQGIRDFGFRYPQKRVYTTSPKKKAISGDALLSVRAPVGTLNSAFEDCCIGRGLAAVRSKYPSLIYYSLRASQPIWDSFQSEGTIFGSINRSHLSSIQVPWVEETALDSLEYRLGLIDNNIKNLQAEKRTLEGLRDTLLPELMSGRMRVEEAKGLVMEVLDGGGPE</sequence>
<dbReference type="EMBL" id="CP033897">
    <property type="protein sequence ID" value="AZA10800.1"/>
    <property type="molecule type" value="Genomic_DNA"/>
</dbReference>